<protein>
    <submittedName>
        <fullName evidence="1">Uncharacterized protein</fullName>
    </submittedName>
</protein>
<dbReference type="Proteomes" id="UP001186944">
    <property type="component" value="Unassembled WGS sequence"/>
</dbReference>
<evidence type="ECO:0000313" key="2">
    <source>
        <dbReference type="Proteomes" id="UP001186944"/>
    </source>
</evidence>
<keyword evidence="2" id="KW-1185">Reference proteome</keyword>
<sequence length="51" mass="6144">MERLSDHEMIEATWFFNGSVYGKVNGTERKVKFDINDDIEERIKRTKKPRK</sequence>
<dbReference type="AlphaFoldDB" id="A0AA88Y2S8"/>
<evidence type="ECO:0000313" key="1">
    <source>
        <dbReference type="EMBL" id="KAK3088203.1"/>
    </source>
</evidence>
<name>A0AA88Y2S8_PINIB</name>
<accession>A0AA88Y2S8</accession>
<comment type="caution">
    <text evidence="1">The sequence shown here is derived from an EMBL/GenBank/DDBJ whole genome shotgun (WGS) entry which is preliminary data.</text>
</comment>
<gene>
    <name evidence="1" type="ORF">FSP39_016089</name>
</gene>
<organism evidence="1 2">
    <name type="scientific">Pinctada imbricata</name>
    <name type="common">Atlantic pearl-oyster</name>
    <name type="synonym">Pinctada martensii</name>
    <dbReference type="NCBI Taxonomy" id="66713"/>
    <lineage>
        <taxon>Eukaryota</taxon>
        <taxon>Metazoa</taxon>
        <taxon>Spiralia</taxon>
        <taxon>Lophotrochozoa</taxon>
        <taxon>Mollusca</taxon>
        <taxon>Bivalvia</taxon>
        <taxon>Autobranchia</taxon>
        <taxon>Pteriomorphia</taxon>
        <taxon>Pterioida</taxon>
        <taxon>Pterioidea</taxon>
        <taxon>Pteriidae</taxon>
        <taxon>Pinctada</taxon>
    </lineage>
</organism>
<proteinExistence type="predicted"/>
<reference evidence="1" key="1">
    <citation type="submission" date="2019-08" db="EMBL/GenBank/DDBJ databases">
        <title>The improved chromosome-level genome for the pearl oyster Pinctada fucata martensii using PacBio sequencing and Hi-C.</title>
        <authorList>
            <person name="Zheng Z."/>
        </authorList>
    </citation>
    <scope>NUCLEOTIDE SEQUENCE</scope>
    <source>
        <strain evidence="1">ZZ-2019</strain>
        <tissue evidence="1">Adductor muscle</tissue>
    </source>
</reference>
<dbReference type="EMBL" id="VSWD01000011">
    <property type="protein sequence ID" value="KAK3088203.1"/>
    <property type="molecule type" value="Genomic_DNA"/>
</dbReference>